<dbReference type="Gene3D" id="6.10.340.10">
    <property type="match status" value="1"/>
</dbReference>
<dbReference type="SUPFAM" id="SSF47384">
    <property type="entry name" value="Homodimeric domain of signal transducing histidine kinase"/>
    <property type="match status" value="1"/>
</dbReference>
<keyword evidence="9 13" id="KW-0067">ATP-binding</keyword>
<dbReference type="SUPFAM" id="SSF55874">
    <property type="entry name" value="ATPase domain of HSP90 chaperone/DNA topoisomerase II/histidine kinase"/>
    <property type="match status" value="1"/>
</dbReference>
<dbReference type="RefSeq" id="WP_263530475.1">
    <property type="nucleotide sequence ID" value="NZ_JAOVZB010000004.1"/>
</dbReference>
<dbReference type="PROSITE" id="PS50109">
    <property type="entry name" value="HIS_KIN"/>
    <property type="match status" value="1"/>
</dbReference>
<reference evidence="13 14" key="1">
    <citation type="submission" date="2022-10" db="EMBL/GenBank/DDBJ databases">
        <title>Marinomonas transparenta sp. nov. and Marinomonas sargassi sp. nov., isolated from marine alga (Sargassum natans (L.) Gaillon).</title>
        <authorList>
            <person name="Wang Y."/>
        </authorList>
    </citation>
    <scope>NUCLEOTIDE SEQUENCE [LARGE SCALE GENOMIC DNA]</scope>
    <source>
        <strain evidence="13 14">C2222</strain>
    </source>
</reference>
<dbReference type="Pfam" id="PF00672">
    <property type="entry name" value="HAMP"/>
    <property type="match status" value="1"/>
</dbReference>
<dbReference type="CDD" id="cd00082">
    <property type="entry name" value="HisKA"/>
    <property type="match status" value="1"/>
</dbReference>
<dbReference type="CDD" id="cd06225">
    <property type="entry name" value="HAMP"/>
    <property type="match status" value="1"/>
</dbReference>
<dbReference type="Gene3D" id="1.10.287.130">
    <property type="match status" value="1"/>
</dbReference>
<organism evidence="13 14">
    <name type="scientific">Marinomonas sargassi</name>
    <dbReference type="NCBI Taxonomy" id="2984494"/>
    <lineage>
        <taxon>Bacteria</taxon>
        <taxon>Pseudomonadati</taxon>
        <taxon>Pseudomonadota</taxon>
        <taxon>Gammaproteobacteria</taxon>
        <taxon>Oceanospirillales</taxon>
        <taxon>Oceanospirillaceae</taxon>
        <taxon>Marinomonas</taxon>
    </lineage>
</organism>
<dbReference type="Pfam" id="PF02518">
    <property type="entry name" value="HATPase_c"/>
    <property type="match status" value="1"/>
</dbReference>
<keyword evidence="10" id="KW-0472">Membrane</keyword>
<dbReference type="InterPro" id="IPR036097">
    <property type="entry name" value="HisK_dim/P_sf"/>
</dbReference>
<dbReference type="GO" id="GO:0005524">
    <property type="term" value="F:ATP binding"/>
    <property type="evidence" value="ECO:0007669"/>
    <property type="project" value="UniProtKB-KW"/>
</dbReference>
<keyword evidence="6" id="KW-0808">Transferase</keyword>
<dbReference type="PRINTS" id="PR00344">
    <property type="entry name" value="BCTRLSENSOR"/>
</dbReference>
<proteinExistence type="predicted"/>
<gene>
    <name evidence="13" type="ORF">OFY17_09410</name>
</gene>
<dbReference type="PROSITE" id="PS50885">
    <property type="entry name" value="HAMP"/>
    <property type="match status" value="1"/>
</dbReference>
<evidence type="ECO:0000256" key="7">
    <source>
        <dbReference type="ARBA" id="ARBA00022741"/>
    </source>
</evidence>
<dbReference type="InterPro" id="IPR004358">
    <property type="entry name" value="Sig_transdc_His_kin-like_C"/>
</dbReference>
<keyword evidence="10" id="KW-1133">Transmembrane helix</keyword>
<dbReference type="InterPro" id="IPR003660">
    <property type="entry name" value="HAMP_dom"/>
</dbReference>
<evidence type="ECO:0000256" key="2">
    <source>
        <dbReference type="ARBA" id="ARBA00004651"/>
    </source>
</evidence>
<feature type="transmembrane region" description="Helical" evidence="10">
    <location>
        <begin position="143"/>
        <end position="163"/>
    </location>
</feature>
<dbReference type="PANTHER" id="PTHR44936:SF10">
    <property type="entry name" value="SENSOR PROTEIN RSTB"/>
    <property type="match status" value="1"/>
</dbReference>
<dbReference type="InterPro" id="IPR050980">
    <property type="entry name" value="2C_sensor_his_kinase"/>
</dbReference>
<evidence type="ECO:0000313" key="14">
    <source>
        <dbReference type="Proteomes" id="UP001209713"/>
    </source>
</evidence>
<feature type="domain" description="HAMP" evidence="12">
    <location>
        <begin position="160"/>
        <end position="215"/>
    </location>
</feature>
<dbReference type="SMART" id="SM00304">
    <property type="entry name" value="HAMP"/>
    <property type="match status" value="1"/>
</dbReference>
<dbReference type="InterPro" id="IPR005467">
    <property type="entry name" value="His_kinase_dom"/>
</dbReference>
<evidence type="ECO:0000256" key="4">
    <source>
        <dbReference type="ARBA" id="ARBA00022475"/>
    </source>
</evidence>
<dbReference type="Pfam" id="PF00512">
    <property type="entry name" value="HisKA"/>
    <property type="match status" value="1"/>
</dbReference>
<evidence type="ECO:0000256" key="8">
    <source>
        <dbReference type="ARBA" id="ARBA00022777"/>
    </source>
</evidence>
<dbReference type="SMART" id="SM00388">
    <property type="entry name" value="HisKA"/>
    <property type="match status" value="1"/>
</dbReference>
<keyword evidence="4" id="KW-1003">Cell membrane</keyword>
<dbReference type="SUPFAM" id="SSF158472">
    <property type="entry name" value="HAMP domain-like"/>
    <property type="match status" value="1"/>
</dbReference>
<evidence type="ECO:0000313" key="13">
    <source>
        <dbReference type="EMBL" id="MCV2403093.1"/>
    </source>
</evidence>
<comment type="subcellular location">
    <subcellularLocation>
        <location evidence="2">Cell membrane</location>
        <topology evidence="2">Multi-pass membrane protein</topology>
    </subcellularLocation>
</comment>
<dbReference type="InterPro" id="IPR003594">
    <property type="entry name" value="HATPase_dom"/>
</dbReference>
<protein>
    <recommendedName>
        <fullName evidence="3">histidine kinase</fullName>
        <ecNumber evidence="3">2.7.13.3</ecNumber>
    </recommendedName>
</protein>
<name>A0ABT2YT76_9GAMM</name>
<keyword evidence="14" id="KW-1185">Reference proteome</keyword>
<keyword evidence="7" id="KW-0547">Nucleotide-binding</keyword>
<evidence type="ECO:0000256" key="3">
    <source>
        <dbReference type="ARBA" id="ARBA00012438"/>
    </source>
</evidence>
<dbReference type="EMBL" id="JAOVZB010000004">
    <property type="protein sequence ID" value="MCV2403093.1"/>
    <property type="molecule type" value="Genomic_DNA"/>
</dbReference>
<evidence type="ECO:0000256" key="9">
    <source>
        <dbReference type="ARBA" id="ARBA00022840"/>
    </source>
</evidence>
<sequence length="435" mass="48334">MKNTFLRVFLVVLLSNILVVSIGLGTVQFIQQRHQVSSDMLGEAGVQLVAGYEKLGLPFLEIEVGKAEQNLSGVIYLYQENGKPLLKALPRNFNKQSSQSGRPRPSADLLHSQFLQITGSSGIQYLMIFRPNPRVSAVAPEMVIAFSLLGLLVSSGVLAYWLLGPLLKLQSVARLFGRGDMTARVDDKLARRKDAIGKLASEFNEMASRIEVLLSSKERLMRDVSHELRTPLARIEVALTIAEDKRGQEGQQNYLARIRTELHELDELIGQVLNLSRLEAASLSKEQMSLQPWLEDIIEDVSFESQLKGISISKVGDMPKTMLGDPLQLRHALENVLRNACFYAGENSEIQVETTQESDFAKIYVRDNGPGVPEDKLEKIFHAFYRSSEAREENSGGFGVGLTLSQRIIQAHKGSISARNRDEGGLEVCFKLPLS</sequence>
<keyword evidence="5" id="KW-0597">Phosphoprotein</keyword>
<dbReference type="InterPro" id="IPR036890">
    <property type="entry name" value="HATPase_C_sf"/>
</dbReference>
<feature type="transmembrane region" description="Helical" evidence="10">
    <location>
        <begin position="6"/>
        <end position="30"/>
    </location>
</feature>
<dbReference type="Gene3D" id="3.30.565.10">
    <property type="entry name" value="Histidine kinase-like ATPase, C-terminal domain"/>
    <property type="match status" value="1"/>
</dbReference>
<accession>A0ABT2YT76</accession>
<dbReference type="EC" id="2.7.13.3" evidence="3"/>
<comment type="catalytic activity">
    <reaction evidence="1">
        <text>ATP + protein L-histidine = ADP + protein N-phospho-L-histidine.</text>
        <dbReference type="EC" id="2.7.13.3"/>
    </reaction>
</comment>
<evidence type="ECO:0000256" key="5">
    <source>
        <dbReference type="ARBA" id="ARBA00022553"/>
    </source>
</evidence>
<keyword evidence="10" id="KW-0812">Transmembrane</keyword>
<keyword evidence="8" id="KW-0418">Kinase</keyword>
<evidence type="ECO:0000259" key="11">
    <source>
        <dbReference type="PROSITE" id="PS50109"/>
    </source>
</evidence>
<comment type="caution">
    <text evidence="13">The sequence shown here is derived from an EMBL/GenBank/DDBJ whole genome shotgun (WGS) entry which is preliminary data.</text>
</comment>
<evidence type="ECO:0000256" key="6">
    <source>
        <dbReference type="ARBA" id="ARBA00022679"/>
    </source>
</evidence>
<evidence type="ECO:0000256" key="1">
    <source>
        <dbReference type="ARBA" id="ARBA00000085"/>
    </source>
</evidence>
<evidence type="ECO:0000256" key="10">
    <source>
        <dbReference type="SAM" id="Phobius"/>
    </source>
</evidence>
<dbReference type="Proteomes" id="UP001209713">
    <property type="component" value="Unassembled WGS sequence"/>
</dbReference>
<dbReference type="SMART" id="SM00387">
    <property type="entry name" value="HATPase_c"/>
    <property type="match status" value="1"/>
</dbReference>
<dbReference type="PANTHER" id="PTHR44936">
    <property type="entry name" value="SENSOR PROTEIN CREC"/>
    <property type="match status" value="1"/>
</dbReference>
<evidence type="ECO:0000259" key="12">
    <source>
        <dbReference type="PROSITE" id="PS50885"/>
    </source>
</evidence>
<feature type="domain" description="Histidine kinase" evidence="11">
    <location>
        <begin position="223"/>
        <end position="435"/>
    </location>
</feature>
<dbReference type="InterPro" id="IPR003661">
    <property type="entry name" value="HisK_dim/P_dom"/>
</dbReference>